<name>A0A9X2VY22_9PSEU</name>
<evidence type="ECO:0000313" key="1">
    <source>
        <dbReference type="EMBL" id="MCS7483818.1"/>
    </source>
</evidence>
<dbReference type="EMBL" id="JANYMP010000037">
    <property type="protein sequence ID" value="MCS7483818.1"/>
    <property type="molecule type" value="Genomic_DNA"/>
</dbReference>
<organism evidence="1 2">
    <name type="scientific">Umezawaea endophytica</name>
    <dbReference type="NCBI Taxonomy" id="1654476"/>
    <lineage>
        <taxon>Bacteria</taxon>
        <taxon>Bacillati</taxon>
        <taxon>Actinomycetota</taxon>
        <taxon>Actinomycetes</taxon>
        <taxon>Pseudonocardiales</taxon>
        <taxon>Pseudonocardiaceae</taxon>
        <taxon>Umezawaea</taxon>
    </lineage>
</organism>
<sequence length="93" mass="9791">MDLQEVDDRDSAFVTVARPDCSQQRHNAEAISWLSSTLPISSAICAELNHPLGVAAGSSGVRGGENRNGIAIAFLSGPLNGAIAAPRRGHFHR</sequence>
<gene>
    <name evidence="1" type="ORF">NZH93_43880</name>
</gene>
<comment type="caution">
    <text evidence="1">The sequence shown here is derived from an EMBL/GenBank/DDBJ whole genome shotgun (WGS) entry which is preliminary data.</text>
</comment>
<accession>A0A9X2VY22</accession>
<evidence type="ECO:0000313" key="2">
    <source>
        <dbReference type="Proteomes" id="UP001141259"/>
    </source>
</evidence>
<dbReference type="Proteomes" id="UP001141259">
    <property type="component" value="Unassembled WGS sequence"/>
</dbReference>
<dbReference type="RefSeq" id="WP_259629270.1">
    <property type="nucleotide sequence ID" value="NZ_JANYMP010000037.1"/>
</dbReference>
<protein>
    <submittedName>
        <fullName evidence="1">Uncharacterized protein</fullName>
    </submittedName>
</protein>
<proteinExistence type="predicted"/>
<reference evidence="1" key="1">
    <citation type="submission" date="2022-08" db="EMBL/GenBank/DDBJ databases">
        <authorList>
            <person name="Tistechok S."/>
            <person name="Samborskyy M."/>
            <person name="Roman I."/>
        </authorList>
    </citation>
    <scope>NUCLEOTIDE SEQUENCE</scope>
    <source>
        <strain evidence="1">DSM 103496</strain>
    </source>
</reference>
<dbReference type="AlphaFoldDB" id="A0A9X2VY22"/>
<keyword evidence="2" id="KW-1185">Reference proteome</keyword>